<dbReference type="RefSeq" id="WP_064219487.1">
    <property type="nucleotide sequence ID" value="NZ_LVXZ01000129.1"/>
</dbReference>
<keyword evidence="3" id="KW-1185">Reference proteome</keyword>
<dbReference type="EMBL" id="LVXZ01000129">
    <property type="protein sequence ID" value="OAP89650.1"/>
    <property type="molecule type" value="Genomic_DNA"/>
</dbReference>
<evidence type="ECO:0000313" key="2">
    <source>
        <dbReference type="EMBL" id="OAP89650.1"/>
    </source>
</evidence>
<protein>
    <submittedName>
        <fullName evidence="2">Uncharacterized protein</fullName>
    </submittedName>
</protein>
<organism evidence="2 3">
    <name type="scientific">Acidithiobacillus ferrooxidans</name>
    <name type="common">Thiobacillus ferrooxidans</name>
    <dbReference type="NCBI Taxonomy" id="920"/>
    <lineage>
        <taxon>Bacteria</taxon>
        <taxon>Pseudomonadati</taxon>
        <taxon>Pseudomonadota</taxon>
        <taxon>Acidithiobacillia</taxon>
        <taxon>Acidithiobacillales</taxon>
        <taxon>Acidithiobacillaceae</taxon>
        <taxon>Acidithiobacillus</taxon>
    </lineage>
</organism>
<feature type="transmembrane region" description="Helical" evidence="1">
    <location>
        <begin position="80"/>
        <end position="101"/>
    </location>
</feature>
<proteinExistence type="predicted"/>
<dbReference type="OrthoDB" id="5298648at2"/>
<keyword evidence="1" id="KW-1133">Transmembrane helix</keyword>
<comment type="caution">
    <text evidence="2">The sequence shown here is derived from an EMBL/GenBank/DDBJ whole genome shotgun (WGS) entry which is preliminary data.</text>
</comment>
<feature type="transmembrane region" description="Helical" evidence="1">
    <location>
        <begin position="15"/>
        <end position="35"/>
    </location>
</feature>
<name>A0A179BE28_ACIFR</name>
<evidence type="ECO:0000256" key="1">
    <source>
        <dbReference type="SAM" id="Phobius"/>
    </source>
</evidence>
<keyword evidence="1" id="KW-0812">Transmembrane</keyword>
<dbReference type="Proteomes" id="UP000078302">
    <property type="component" value="Unassembled WGS sequence"/>
</dbReference>
<sequence length="116" mass="12897">MSILRFLKGVIFHGLLYSVAASVLAWILIFAIAVYRYRYIGHTPDHILWLAPHMMSWPNALGKAAYIASVAAIITVATGLALTVLFNIISGLIMLVAIAIFKTRHHETLSQHTKRL</sequence>
<reference evidence="2 3" key="1">
    <citation type="submission" date="2016-04" db="EMBL/GenBank/DDBJ databases">
        <title>Acidithiobacillus ferrooxidans genome sequencing and assembly.</title>
        <authorList>
            <person name="Zhou Z."/>
        </authorList>
    </citation>
    <scope>NUCLEOTIDE SEQUENCE [LARGE SCALE GENOMIC DNA]</scope>
    <source>
        <strain evidence="2 3">BY0502</strain>
    </source>
</reference>
<evidence type="ECO:0000313" key="3">
    <source>
        <dbReference type="Proteomes" id="UP000078302"/>
    </source>
</evidence>
<accession>A0A179BE28</accession>
<gene>
    <name evidence="2" type="ORF">A4H96_10160</name>
</gene>
<dbReference type="AlphaFoldDB" id="A0A179BE28"/>
<keyword evidence="1" id="KW-0472">Membrane</keyword>